<dbReference type="PROSITE" id="PS50156">
    <property type="entry name" value="SSD"/>
    <property type="match status" value="1"/>
</dbReference>
<dbReference type="PANTHER" id="PTHR32063">
    <property type="match status" value="1"/>
</dbReference>
<keyword evidence="7 9" id="KW-1133">Transmembrane helix</keyword>
<keyword evidence="3" id="KW-0813">Transport</keyword>
<keyword evidence="12" id="KW-1185">Reference proteome</keyword>
<evidence type="ECO:0000256" key="6">
    <source>
        <dbReference type="ARBA" id="ARBA00022692"/>
    </source>
</evidence>
<keyword evidence="5" id="KW-0997">Cell inner membrane</keyword>
<evidence type="ECO:0000256" key="4">
    <source>
        <dbReference type="ARBA" id="ARBA00022475"/>
    </source>
</evidence>
<dbReference type="InterPro" id="IPR000731">
    <property type="entry name" value="SSD"/>
</dbReference>
<organism evidence="11 12">
    <name type="scientific">Prosthecobacter algae</name>
    <dbReference type="NCBI Taxonomy" id="1144682"/>
    <lineage>
        <taxon>Bacteria</taxon>
        <taxon>Pseudomonadati</taxon>
        <taxon>Verrucomicrobiota</taxon>
        <taxon>Verrucomicrobiia</taxon>
        <taxon>Verrucomicrobiales</taxon>
        <taxon>Verrucomicrobiaceae</taxon>
        <taxon>Prosthecobacter</taxon>
    </lineage>
</organism>
<comment type="caution">
    <text evidence="11">The sequence shown here is derived from an EMBL/GenBank/DDBJ whole genome shotgun (WGS) entry which is preliminary data.</text>
</comment>
<feature type="transmembrane region" description="Helical" evidence="9">
    <location>
        <begin position="12"/>
        <end position="34"/>
    </location>
</feature>
<dbReference type="PRINTS" id="PR00702">
    <property type="entry name" value="ACRIFLAVINRP"/>
</dbReference>
<evidence type="ECO:0000259" key="10">
    <source>
        <dbReference type="PROSITE" id="PS50156"/>
    </source>
</evidence>
<evidence type="ECO:0000313" key="11">
    <source>
        <dbReference type="EMBL" id="GAA5148401.1"/>
    </source>
</evidence>
<proteinExistence type="inferred from homology"/>
<comment type="subcellular location">
    <subcellularLocation>
        <location evidence="1">Cell inner membrane</location>
        <topology evidence="1">Multi-pass membrane protein</topology>
    </subcellularLocation>
</comment>
<feature type="transmembrane region" description="Helical" evidence="9">
    <location>
        <begin position="342"/>
        <end position="362"/>
    </location>
</feature>
<dbReference type="Gene3D" id="3.30.2090.10">
    <property type="entry name" value="Multidrug efflux transporter AcrB TolC docking domain, DN and DC subdomains"/>
    <property type="match status" value="2"/>
</dbReference>
<evidence type="ECO:0000256" key="1">
    <source>
        <dbReference type="ARBA" id="ARBA00004429"/>
    </source>
</evidence>
<feature type="transmembrane region" description="Helical" evidence="9">
    <location>
        <begin position="542"/>
        <end position="561"/>
    </location>
</feature>
<feature type="domain" description="SSD" evidence="10">
    <location>
        <begin position="368"/>
        <end position="497"/>
    </location>
</feature>
<keyword evidence="8 9" id="KW-0472">Membrane</keyword>
<dbReference type="Gene3D" id="1.20.1640.10">
    <property type="entry name" value="Multidrug efflux transporter AcrB transmembrane domain"/>
    <property type="match status" value="2"/>
</dbReference>
<gene>
    <name evidence="11" type="ORF">GCM10023213_44610</name>
</gene>
<keyword evidence="4" id="KW-1003">Cell membrane</keyword>
<sequence length="1088" mass="117889">MNLSRFFITRPIFAGVLSLLIFILGAISLFQLPITEYPEVAPPTVIVTANYPGANPKTIAETVASPLEQTINGIENMLYMASQSTSNGVMTLTVTFKLGTNIDMAQVQVQNRVSQVLPKLPEEVRRFGVSTVKSSPDMTLVVHLLSPKNRYDEIYLRNYATLNVKDELARLPGVGQVNIFGGGDYAMRIWIDPDKAASRGLTSGDIVNAIREQNIQVAAGTIGQQPMKGTAPFELTVNARGRLVTEEEFDNIIVKTGPNGEKMRLKDVARTELGAGDYSMRSLLNNQKAVGMGVFQLPGSNALAISENVRTLMDNLKKRFPEDLDYAIAYDPTIFVRKSIDAVIHTLIEAVLLVVLVVVIFLQTWRASIIPLVAVPVSLVGTFAVMHALGFSINNLSLFGLVLAIGIVVDDAIVVVENVERNIHEGLNPLEATKKAMTEVTGPIIATALVLCAVFIPTAFISGLSGQFYKQFAVTIAISTVISAINSLTLSPALSALLLRDHSSKKDILTRVMDALLGWFFRPFNRFFEWSSNVYVGIVKRIIRFSIIALVFYGGFVWLTVKVFDKVPTGFVPAQDKQYLIGFAQLPDASSLDRTEDVMRRMTDIVLKQPGVKDAITFPGLSIHGFSASPDSGIVFVALDDFENRTTPELSAESISNALNGQFMQIQDAMVLVLSPPPVNGIGTTGGFKMMIQDRGDQGYDALYKATQGLIGAAYGTGGKLQQVYSGYSVNVPQLEAEVDREKAKVQGVPLANLFETLQVNLGSLYVNDMNRFGRTYQVMAQAEAKFRDDASDITRLKTRNAAGEMVPIGSLVTVKEGNGPSRVSHYNGYLAADLNGSAGINPETQSALSSGQGEDVITQLAKDLPPGFEFQWTDLVYQKIIAGNSAVYIYPLCILLVFMVLAAQYESTRLPLAIILIVPVCLLFALAGVALLGGNHSMLEQIMAEGFHSGLKINGDNNIFTQIGFIVLIGLACKNAILIVEFAKEKNDHGLSPLEAALEACRLRLRPILMTSIAFIAGVYPLVVSTGAGAEMRRAMGTAVFAGMIGVTFLGLFLTPVFYVLVMKIGRKKKTGETPLPASAAQAGAEH</sequence>
<feature type="transmembrane region" description="Helical" evidence="9">
    <location>
        <begin position="960"/>
        <end position="983"/>
    </location>
</feature>
<dbReference type="NCBIfam" id="TIGR00915">
    <property type="entry name" value="2A0602"/>
    <property type="match status" value="1"/>
</dbReference>
<feature type="transmembrane region" description="Helical" evidence="9">
    <location>
        <begin position="913"/>
        <end position="934"/>
    </location>
</feature>
<dbReference type="Gene3D" id="3.30.70.1440">
    <property type="entry name" value="Multidrug efflux transporter AcrB pore domain"/>
    <property type="match status" value="1"/>
</dbReference>
<dbReference type="SUPFAM" id="SSF82714">
    <property type="entry name" value="Multidrug efflux transporter AcrB TolC docking domain, DN and DC subdomains"/>
    <property type="match status" value="2"/>
</dbReference>
<feature type="transmembrane region" description="Helical" evidence="9">
    <location>
        <begin position="1036"/>
        <end position="1063"/>
    </location>
</feature>
<evidence type="ECO:0000256" key="3">
    <source>
        <dbReference type="ARBA" id="ARBA00022448"/>
    </source>
</evidence>
<keyword evidence="6 9" id="KW-0812">Transmembrane</keyword>
<evidence type="ECO:0000256" key="7">
    <source>
        <dbReference type="ARBA" id="ARBA00022989"/>
    </source>
</evidence>
<dbReference type="SUPFAM" id="SSF82866">
    <property type="entry name" value="Multidrug efflux transporter AcrB transmembrane domain"/>
    <property type="match status" value="2"/>
</dbReference>
<evidence type="ECO:0000256" key="2">
    <source>
        <dbReference type="ARBA" id="ARBA00010942"/>
    </source>
</evidence>
<dbReference type="Gene3D" id="3.30.70.1320">
    <property type="entry name" value="Multidrug efflux transporter AcrB pore domain like"/>
    <property type="match status" value="1"/>
</dbReference>
<dbReference type="InterPro" id="IPR001036">
    <property type="entry name" value="Acrflvin-R"/>
</dbReference>
<dbReference type="EMBL" id="BAABIA010000011">
    <property type="protein sequence ID" value="GAA5148401.1"/>
    <property type="molecule type" value="Genomic_DNA"/>
</dbReference>
<accession>A0ABP9PKY4</accession>
<feature type="transmembrane region" description="Helical" evidence="9">
    <location>
        <begin position="440"/>
        <end position="460"/>
    </location>
</feature>
<dbReference type="Proteomes" id="UP001499852">
    <property type="component" value="Unassembled WGS sequence"/>
</dbReference>
<name>A0ABP9PKY4_9BACT</name>
<dbReference type="Pfam" id="PF00873">
    <property type="entry name" value="ACR_tran"/>
    <property type="match status" value="1"/>
</dbReference>
<evidence type="ECO:0000256" key="5">
    <source>
        <dbReference type="ARBA" id="ARBA00022519"/>
    </source>
</evidence>
<dbReference type="InterPro" id="IPR027463">
    <property type="entry name" value="AcrB_DN_DC_subdom"/>
</dbReference>
<comment type="similarity">
    <text evidence="2">Belongs to the resistance-nodulation-cell division (RND) (TC 2.A.6) family.</text>
</comment>
<feature type="transmembrane region" description="Helical" evidence="9">
    <location>
        <begin position="888"/>
        <end position="906"/>
    </location>
</feature>
<feature type="transmembrane region" description="Helical" evidence="9">
    <location>
        <begin position="1004"/>
        <end position="1024"/>
    </location>
</feature>
<feature type="transmembrane region" description="Helical" evidence="9">
    <location>
        <begin position="472"/>
        <end position="499"/>
    </location>
</feature>
<evidence type="ECO:0000256" key="8">
    <source>
        <dbReference type="ARBA" id="ARBA00023136"/>
    </source>
</evidence>
<evidence type="ECO:0000256" key="9">
    <source>
        <dbReference type="SAM" id="Phobius"/>
    </source>
</evidence>
<protein>
    <submittedName>
        <fullName evidence="11">Efflux RND transporter permease subunit</fullName>
    </submittedName>
</protein>
<feature type="transmembrane region" description="Helical" evidence="9">
    <location>
        <begin position="369"/>
        <end position="390"/>
    </location>
</feature>
<feature type="transmembrane region" description="Helical" evidence="9">
    <location>
        <begin position="396"/>
        <end position="419"/>
    </location>
</feature>
<dbReference type="RefSeq" id="WP_345738628.1">
    <property type="nucleotide sequence ID" value="NZ_BAABIA010000011.1"/>
</dbReference>
<evidence type="ECO:0000313" key="12">
    <source>
        <dbReference type="Proteomes" id="UP001499852"/>
    </source>
</evidence>
<dbReference type="InterPro" id="IPR004764">
    <property type="entry name" value="MdtF-like"/>
</dbReference>
<dbReference type="Gene3D" id="3.30.70.1430">
    <property type="entry name" value="Multidrug efflux transporter AcrB pore domain"/>
    <property type="match status" value="2"/>
</dbReference>
<reference evidence="12" key="1">
    <citation type="journal article" date="2019" name="Int. J. Syst. Evol. Microbiol.">
        <title>The Global Catalogue of Microorganisms (GCM) 10K type strain sequencing project: providing services to taxonomists for standard genome sequencing and annotation.</title>
        <authorList>
            <consortium name="The Broad Institute Genomics Platform"/>
            <consortium name="The Broad Institute Genome Sequencing Center for Infectious Disease"/>
            <person name="Wu L."/>
            <person name="Ma J."/>
        </authorList>
    </citation>
    <scope>NUCLEOTIDE SEQUENCE [LARGE SCALE GENOMIC DNA]</scope>
    <source>
        <strain evidence="12">JCM 18053</strain>
    </source>
</reference>
<dbReference type="PANTHER" id="PTHR32063:SF11">
    <property type="entry name" value="CATION OR DRUG EFFLUX SYSTEM PROTEIN"/>
    <property type="match status" value="1"/>
</dbReference>
<dbReference type="NCBIfam" id="NF000282">
    <property type="entry name" value="RND_permease_1"/>
    <property type="match status" value="1"/>
</dbReference>
<dbReference type="SUPFAM" id="SSF82693">
    <property type="entry name" value="Multidrug efflux transporter AcrB pore domain, PN1, PN2, PC1 and PC2 subdomains"/>
    <property type="match status" value="4"/>
</dbReference>